<dbReference type="EMBL" id="JAFLNC010000001">
    <property type="protein sequence ID" value="MBO0332611.1"/>
    <property type="molecule type" value="Genomic_DNA"/>
</dbReference>
<sequence length="49" mass="5300">MRADTQQMEALNKHRGKGQQKMTVEHVHVNEGGQAIIGTVEGGGENAKK</sequence>
<proteinExistence type="predicted"/>
<evidence type="ECO:0000313" key="2">
    <source>
        <dbReference type="EMBL" id="MBO0332611.1"/>
    </source>
</evidence>
<dbReference type="Proteomes" id="UP000664761">
    <property type="component" value="Unassembled WGS sequence"/>
</dbReference>
<organism evidence="2 3">
    <name type="scientific">Sneathiella sedimenti</name>
    <dbReference type="NCBI Taxonomy" id="2816034"/>
    <lineage>
        <taxon>Bacteria</taxon>
        <taxon>Pseudomonadati</taxon>
        <taxon>Pseudomonadota</taxon>
        <taxon>Alphaproteobacteria</taxon>
        <taxon>Sneathiellales</taxon>
        <taxon>Sneathiellaceae</taxon>
        <taxon>Sneathiella</taxon>
    </lineage>
</organism>
<comment type="caution">
    <text evidence="2">The sequence shown here is derived from an EMBL/GenBank/DDBJ whole genome shotgun (WGS) entry which is preliminary data.</text>
</comment>
<dbReference type="RefSeq" id="WP_207042183.1">
    <property type="nucleotide sequence ID" value="NZ_JAFLNC010000001.1"/>
</dbReference>
<feature type="region of interest" description="Disordered" evidence="1">
    <location>
        <begin position="1"/>
        <end position="49"/>
    </location>
</feature>
<feature type="compositionally biased region" description="Gly residues" evidence="1">
    <location>
        <begin position="40"/>
        <end position="49"/>
    </location>
</feature>
<keyword evidence="3" id="KW-1185">Reference proteome</keyword>
<name>A0ABS3F274_9PROT</name>
<gene>
    <name evidence="2" type="ORF">J0X12_03235</name>
</gene>
<evidence type="ECO:0000256" key="1">
    <source>
        <dbReference type="SAM" id="MobiDB-lite"/>
    </source>
</evidence>
<protein>
    <submittedName>
        <fullName evidence="2">Uncharacterized protein</fullName>
    </submittedName>
</protein>
<evidence type="ECO:0000313" key="3">
    <source>
        <dbReference type="Proteomes" id="UP000664761"/>
    </source>
</evidence>
<reference evidence="2 3" key="1">
    <citation type="submission" date="2021-03" db="EMBL/GenBank/DDBJ databases">
        <title>Sneathiella sp. CAU 1612 isolated from Kang Won-do.</title>
        <authorList>
            <person name="Kim W."/>
        </authorList>
    </citation>
    <scope>NUCLEOTIDE SEQUENCE [LARGE SCALE GENOMIC DNA]</scope>
    <source>
        <strain evidence="2 3">CAU 1612</strain>
    </source>
</reference>
<accession>A0ABS3F274</accession>